<name>A0A7I4F0I9_PHYPA</name>
<evidence type="ECO:0000256" key="6">
    <source>
        <dbReference type="ARBA" id="ARBA00023159"/>
    </source>
</evidence>
<evidence type="ECO:0000256" key="10">
    <source>
        <dbReference type="SAM" id="MobiDB-lite"/>
    </source>
</evidence>
<dbReference type="GO" id="GO:0016592">
    <property type="term" value="C:mediator complex"/>
    <property type="evidence" value="ECO:0000318"/>
    <property type="project" value="GO_Central"/>
</dbReference>
<comment type="subunit">
    <text evidence="9">Component of the Mediator complex.</text>
</comment>
<feature type="region of interest" description="Disordered" evidence="10">
    <location>
        <begin position="276"/>
        <end position="295"/>
    </location>
</feature>
<dbReference type="EnsemblPlants" id="Pp3c11_22280V3.2">
    <property type="protein sequence ID" value="Pp3c11_22280V3.2"/>
    <property type="gene ID" value="Pp3c11_22280"/>
</dbReference>
<reference evidence="14 15" key="1">
    <citation type="journal article" date="2008" name="Science">
        <title>The Physcomitrella genome reveals evolutionary insights into the conquest of land by plants.</title>
        <authorList>
            <person name="Rensing S."/>
            <person name="Lang D."/>
            <person name="Zimmer A."/>
            <person name="Terry A."/>
            <person name="Salamov A."/>
            <person name="Shapiro H."/>
            <person name="Nishiyama T."/>
            <person name="Perroud P.-F."/>
            <person name="Lindquist E."/>
            <person name="Kamisugi Y."/>
            <person name="Tanahashi T."/>
            <person name="Sakakibara K."/>
            <person name="Fujita T."/>
            <person name="Oishi K."/>
            <person name="Shin-I T."/>
            <person name="Kuroki Y."/>
            <person name="Toyoda A."/>
            <person name="Suzuki Y."/>
            <person name="Hashimoto A."/>
            <person name="Yamaguchi K."/>
            <person name="Sugano A."/>
            <person name="Kohara Y."/>
            <person name="Fujiyama A."/>
            <person name="Anterola A."/>
            <person name="Aoki S."/>
            <person name="Ashton N."/>
            <person name="Barbazuk W.B."/>
            <person name="Barker E."/>
            <person name="Bennetzen J."/>
            <person name="Bezanilla M."/>
            <person name="Blankenship R."/>
            <person name="Cho S.H."/>
            <person name="Dutcher S."/>
            <person name="Estelle M."/>
            <person name="Fawcett J.A."/>
            <person name="Gundlach H."/>
            <person name="Hanada K."/>
            <person name="Heyl A."/>
            <person name="Hicks K.A."/>
            <person name="Hugh J."/>
            <person name="Lohr M."/>
            <person name="Mayer K."/>
            <person name="Melkozernov A."/>
            <person name="Murata T."/>
            <person name="Nelson D."/>
            <person name="Pils B."/>
            <person name="Prigge M."/>
            <person name="Reiss B."/>
            <person name="Renner T."/>
            <person name="Rombauts S."/>
            <person name="Rushton P."/>
            <person name="Sanderfoot A."/>
            <person name="Schween G."/>
            <person name="Shiu S.-H."/>
            <person name="Stueber K."/>
            <person name="Theodoulou F.L."/>
            <person name="Tu H."/>
            <person name="Van de Peer Y."/>
            <person name="Verrier P.J."/>
            <person name="Waters E."/>
            <person name="Wood A."/>
            <person name="Yang L."/>
            <person name="Cove D."/>
            <person name="Cuming A."/>
            <person name="Hasebe M."/>
            <person name="Lucas S."/>
            <person name="Mishler D.B."/>
            <person name="Reski R."/>
            <person name="Grigoriev I."/>
            <person name="Quatrano R.S."/>
            <person name="Boore J.L."/>
        </authorList>
    </citation>
    <scope>NUCLEOTIDE SEQUENCE [LARGE SCALE GENOMIC DNA]</scope>
    <source>
        <strain evidence="14 15">cv. Gransden 2004</strain>
    </source>
</reference>
<proteinExistence type="inferred from homology"/>
<feature type="region of interest" description="Disordered" evidence="10">
    <location>
        <begin position="704"/>
        <end position="752"/>
    </location>
</feature>
<evidence type="ECO:0000256" key="1">
    <source>
        <dbReference type="ARBA" id="ARBA00004123"/>
    </source>
</evidence>
<feature type="region of interest" description="Disordered" evidence="10">
    <location>
        <begin position="1162"/>
        <end position="1191"/>
    </location>
</feature>
<feature type="region of interest" description="Disordered" evidence="10">
    <location>
        <begin position="1751"/>
        <end position="1807"/>
    </location>
</feature>
<feature type="domain" description="Mediator complex subunit Med13 C-terminal" evidence="11">
    <location>
        <begin position="1627"/>
        <end position="2050"/>
    </location>
</feature>
<dbReference type="GO" id="GO:0045944">
    <property type="term" value="P:positive regulation of transcription by RNA polymerase II"/>
    <property type="evidence" value="ECO:0000318"/>
    <property type="project" value="GO_Central"/>
</dbReference>
<dbReference type="EnsemblPlants" id="Pp3c11_22280V3.4">
    <property type="protein sequence ID" value="Pp3c11_22280V3.4"/>
    <property type="gene ID" value="Pp3c11_22280"/>
</dbReference>
<keyword evidence="5 9" id="KW-0805">Transcription regulation</keyword>
<feature type="compositionally biased region" description="Polar residues" evidence="10">
    <location>
        <begin position="714"/>
        <end position="725"/>
    </location>
</feature>
<dbReference type="Pfam" id="PF18296">
    <property type="entry name" value="MID_MedPIWI"/>
    <property type="match status" value="1"/>
</dbReference>
<keyword evidence="6 9" id="KW-0010">Activator</keyword>
<dbReference type="Pfam" id="PF06333">
    <property type="entry name" value="Med13_C"/>
    <property type="match status" value="1"/>
</dbReference>
<organism evidence="14 15">
    <name type="scientific">Physcomitrium patens</name>
    <name type="common">Spreading-leaved earth moss</name>
    <name type="synonym">Physcomitrella patens</name>
    <dbReference type="NCBI Taxonomy" id="3218"/>
    <lineage>
        <taxon>Eukaryota</taxon>
        <taxon>Viridiplantae</taxon>
        <taxon>Streptophyta</taxon>
        <taxon>Embryophyta</taxon>
        <taxon>Bryophyta</taxon>
        <taxon>Bryophytina</taxon>
        <taxon>Bryopsida</taxon>
        <taxon>Funariidae</taxon>
        <taxon>Funariales</taxon>
        <taxon>Funariaceae</taxon>
        <taxon>Physcomitrium</taxon>
    </lineage>
</organism>
<comment type="function">
    <text evidence="9">Component of the Mediator complex, a coactivator involved in regulated transcription of nearly all RNA polymerase II-dependent genes. Mediator functions as a bridge to convey information from gene-specific regulatory proteins to the basal RNA polymerase II transcription machinery. Mediator is recruited to promoters by direct interactions with regulatory proteins and serves as a scaffold for the assembly of a functional preinitiation complex with RNA polymerase II and the general transcription factors.</text>
</comment>
<feature type="compositionally biased region" description="Low complexity" evidence="10">
    <location>
        <begin position="861"/>
        <end position="873"/>
    </location>
</feature>
<evidence type="ECO:0000256" key="3">
    <source>
        <dbReference type="ARBA" id="ARBA00019618"/>
    </source>
</evidence>
<keyword evidence="15" id="KW-1185">Reference proteome</keyword>
<feature type="compositionally biased region" description="Gly residues" evidence="10">
    <location>
        <begin position="517"/>
        <end position="532"/>
    </location>
</feature>
<evidence type="ECO:0000259" key="12">
    <source>
        <dbReference type="Pfam" id="PF11597"/>
    </source>
</evidence>
<reference evidence="14 15" key="2">
    <citation type="journal article" date="2018" name="Plant J.">
        <title>The Physcomitrella patens chromosome-scale assembly reveals moss genome structure and evolution.</title>
        <authorList>
            <person name="Lang D."/>
            <person name="Ullrich K.K."/>
            <person name="Murat F."/>
            <person name="Fuchs J."/>
            <person name="Jenkins J."/>
            <person name="Haas F.B."/>
            <person name="Piednoel M."/>
            <person name="Gundlach H."/>
            <person name="Van Bel M."/>
            <person name="Meyberg R."/>
            <person name="Vives C."/>
            <person name="Morata J."/>
            <person name="Symeonidi A."/>
            <person name="Hiss M."/>
            <person name="Muchero W."/>
            <person name="Kamisugi Y."/>
            <person name="Saleh O."/>
            <person name="Blanc G."/>
            <person name="Decker E.L."/>
            <person name="van Gessel N."/>
            <person name="Grimwood J."/>
            <person name="Hayes R.D."/>
            <person name="Graham S.W."/>
            <person name="Gunter L.E."/>
            <person name="McDaniel S.F."/>
            <person name="Hoernstein S.N.W."/>
            <person name="Larsson A."/>
            <person name="Li F.W."/>
            <person name="Perroud P.F."/>
            <person name="Phillips J."/>
            <person name="Ranjan P."/>
            <person name="Rokshar D.S."/>
            <person name="Rothfels C.J."/>
            <person name="Schneider L."/>
            <person name="Shu S."/>
            <person name="Stevenson D.W."/>
            <person name="Thummler F."/>
            <person name="Tillich M."/>
            <person name="Villarreal Aguilar J.C."/>
            <person name="Widiez T."/>
            <person name="Wong G.K."/>
            <person name="Wymore A."/>
            <person name="Zhang Y."/>
            <person name="Zimmer A.D."/>
            <person name="Quatrano R.S."/>
            <person name="Mayer K.F.X."/>
            <person name="Goodstein D."/>
            <person name="Casacuberta J.M."/>
            <person name="Vandepoele K."/>
            <person name="Reski R."/>
            <person name="Cuming A.C."/>
            <person name="Tuskan G.A."/>
            <person name="Maumus F."/>
            <person name="Salse J."/>
            <person name="Schmutz J."/>
            <person name="Rensing S.A."/>
        </authorList>
    </citation>
    <scope>NUCLEOTIDE SEQUENCE [LARGE SCALE GENOMIC DNA]</scope>
    <source>
        <strain evidence="14 15">cv. Gransden 2004</strain>
    </source>
</reference>
<feature type="region of interest" description="Disordered" evidence="10">
    <location>
        <begin position="1601"/>
        <end position="1626"/>
    </location>
</feature>
<dbReference type="GeneID" id="112288321"/>
<evidence type="ECO:0000256" key="7">
    <source>
        <dbReference type="ARBA" id="ARBA00023163"/>
    </source>
</evidence>
<dbReference type="PANTHER" id="PTHR48249:SF3">
    <property type="entry name" value="MEDIATOR OF RNA POLYMERASE II TRANSCRIPTION SUBUNIT 13"/>
    <property type="match status" value="1"/>
</dbReference>
<feature type="compositionally biased region" description="Acidic residues" evidence="10">
    <location>
        <begin position="411"/>
        <end position="423"/>
    </location>
</feature>
<feature type="compositionally biased region" description="Polar residues" evidence="10">
    <location>
        <begin position="891"/>
        <end position="907"/>
    </location>
</feature>
<evidence type="ECO:0000259" key="11">
    <source>
        <dbReference type="Pfam" id="PF06333"/>
    </source>
</evidence>
<evidence type="ECO:0000313" key="14">
    <source>
        <dbReference type="EnsemblPlants" id="Pp3c11_22280V3.2"/>
    </source>
</evidence>
<evidence type="ECO:0000256" key="4">
    <source>
        <dbReference type="ARBA" id="ARBA00022491"/>
    </source>
</evidence>
<reference evidence="14" key="3">
    <citation type="submission" date="2020-12" db="UniProtKB">
        <authorList>
            <consortium name="EnsemblPlants"/>
        </authorList>
    </citation>
    <scope>IDENTIFICATION</scope>
</reference>
<feature type="region of interest" description="Disordered" evidence="10">
    <location>
        <begin position="1850"/>
        <end position="1874"/>
    </location>
</feature>
<dbReference type="Pfam" id="PF11597">
    <property type="entry name" value="Med13_N"/>
    <property type="match status" value="1"/>
</dbReference>
<keyword evidence="8 9" id="KW-0539">Nucleus</keyword>
<accession>A0A7I4F0I9</accession>
<dbReference type="GO" id="GO:0003713">
    <property type="term" value="F:transcription coactivator activity"/>
    <property type="evidence" value="ECO:0000318"/>
    <property type="project" value="GO_Central"/>
</dbReference>
<dbReference type="InterPro" id="IPR021643">
    <property type="entry name" value="Mediator_Med13_N"/>
</dbReference>
<feature type="compositionally biased region" description="Low complexity" evidence="10">
    <location>
        <begin position="1777"/>
        <end position="1789"/>
    </location>
</feature>
<evidence type="ECO:0000259" key="13">
    <source>
        <dbReference type="Pfam" id="PF18296"/>
    </source>
</evidence>
<evidence type="ECO:0000256" key="8">
    <source>
        <dbReference type="ARBA" id="ARBA00023242"/>
    </source>
</evidence>
<dbReference type="PANTHER" id="PTHR48249">
    <property type="entry name" value="MEDIATOR OF RNA POLYMERASE II TRANSCRIPTION SUBUNIT 13"/>
    <property type="match status" value="1"/>
</dbReference>
<feature type="region of interest" description="Disordered" evidence="10">
    <location>
        <begin position="768"/>
        <end position="836"/>
    </location>
</feature>
<evidence type="ECO:0000256" key="9">
    <source>
        <dbReference type="RuleBase" id="RU364134"/>
    </source>
</evidence>
<dbReference type="EMBL" id="ABEU02000011">
    <property type="status" value="NOT_ANNOTATED_CDS"/>
    <property type="molecule type" value="Genomic_DNA"/>
</dbReference>
<evidence type="ECO:0000256" key="5">
    <source>
        <dbReference type="ARBA" id="ARBA00023015"/>
    </source>
</evidence>
<dbReference type="Proteomes" id="UP000006727">
    <property type="component" value="Chromosome 11"/>
</dbReference>
<keyword evidence="7 9" id="KW-0804">Transcription</keyword>
<comment type="similarity">
    <text evidence="2 9">Belongs to the Mediator complex subunit 13 family.</text>
</comment>
<comment type="subcellular location">
    <subcellularLocation>
        <location evidence="1 9">Nucleus</location>
    </subcellularLocation>
</comment>
<dbReference type="InterPro" id="IPR051139">
    <property type="entry name" value="Mediator_complx_sub13"/>
</dbReference>
<dbReference type="FunCoup" id="A0A7I4F0I9">
    <property type="interactions" value="2345"/>
</dbReference>
<feature type="compositionally biased region" description="Low complexity" evidence="10">
    <location>
        <begin position="1163"/>
        <end position="1176"/>
    </location>
</feature>
<dbReference type="Gramene" id="Pp3c11_22280V3.4">
    <property type="protein sequence ID" value="Pp3c11_22280V3.4"/>
    <property type="gene ID" value="Pp3c11_22280"/>
</dbReference>
<dbReference type="InterPro" id="IPR041285">
    <property type="entry name" value="MID_MedPIWI"/>
</dbReference>
<evidence type="ECO:0000313" key="15">
    <source>
        <dbReference type="Proteomes" id="UP000006727"/>
    </source>
</evidence>
<feature type="region of interest" description="Disordered" evidence="10">
    <location>
        <begin position="345"/>
        <end position="364"/>
    </location>
</feature>
<feature type="compositionally biased region" description="Polar residues" evidence="10">
    <location>
        <begin position="454"/>
        <end position="464"/>
    </location>
</feature>
<feature type="compositionally biased region" description="Polar residues" evidence="10">
    <location>
        <begin position="1501"/>
        <end position="1511"/>
    </location>
</feature>
<evidence type="ECO:0000256" key="2">
    <source>
        <dbReference type="ARBA" id="ARBA00009354"/>
    </source>
</evidence>
<feature type="region of interest" description="Disordered" evidence="10">
    <location>
        <begin position="860"/>
        <end position="918"/>
    </location>
</feature>
<feature type="region of interest" description="Disordered" evidence="10">
    <location>
        <begin position="517"/>
        <end position="541"/>
    </location>
</feature>
<dbReference type="InterPro" id="IPR009401">
    <property type="entry name" value="Med13_C"/>
</dbReference>
<feature type="compositionally biased region" description="Basic and acidic residues" evidence="10">
    <location>
        <begin position="729"/>
        <end position="740"/>
    </location>
</feature>
<protein>
    <recommendedName>
        <fullName evidence="3 9">Mediator of RNA polymerase II transcription subunit 13</fullName>
    </recommendedName>
</protein>
<feature type="domain" description="Mediator complex subunit Med13 N-terminal" evidence="12">
    <location>
        <begin position="3"/>
        <end position="225"/>
    </location>
</feature>
<gene>
    <name evidence="14" type="primary">LOC112288321</name>
</gene>
<feature type="region of interest" description="Disordered" evidence="10">
    <location>
        <begin position="1477"/>
        <end position="1529"/>
    </location>
</feature>
<feature type="domain" description="MID" evidence="13">
    <location>
        <begin position="1245"/>
        <end position="1474"/>
    </location>
</feature>
<sequence>MFTNVFRIGGLQQVSWFQLIAEGESLSPKISIGEERSQQDVAAMQVIRAHMWLQEAGTLSSWTLSDSKVKLWLFLPGRHDGLNPRVHAAVAGLKVVGSGLWRAPGECTEVGFALDQALRNRIEKGFQTVSYVRFGDVFVKCLRQSSSELNLRKSLFSCELVFTASNDAIFVHVFVRRKRVRQLAISDLQAALAQQRSNLGMCDNSLAVIVAPNGLSGLLTGCSPDDLVTQLYKSKIQAYDASSLPFHVVGSTSATGTTPVQMCYAEVLLDQLSGSTRATRSSAPEASETKSHGKAFNSADGGHVLIYPLDAVLAPMRSEVPTHPFIRRCWFQDWAGATWLEDGMNEQVPPLNSKNGLDGGESREKSTITEFGANGSVPGHSSGPGTSSNSSGGSTSSSSQGSSGTSSSSDADGDGLGEIEADGDSLGSKAAGVLASKHGPSTSLQGLDMDTSDMKNSLGYSQGTKRGRQVKPTAAFDFPSKALKRSNSIGNDVLELVDGPSNDKKGAGFLGESSGFGGGIMGAGTPRGGGSQSGNPWDQWDNNDTFGMGLGMDIQSDADILAEFGDFGDFFEDDGLGFGEPPDTAESQALMFTLPDYGEVSQTPGTAPLDASDPLVLPILDFPMLGKDQSTGDLLSEMKPITSMEVSQAPIGVPPSPTQQPLELNLRLKSEAMLCFASGFEPVDMTGVPDVGVSTLRDPYVPASKRKAVESVQKETYQYSATPVSYPSIERKDVGKDEQGSTKSPNDFGDSKKKKELTADYIVVTGSHGSKHVNGKLPTTDDKGPDRAAGMTLLSNKQPADISGGGGNGTQIPGNSLAAHSPSSLKHKDGKKSPTRSSVAVLATELECALLQVMICRAQDSSSSNSGNSGAASPGNEAARYSPLPSKDSGSEITQVQSDTLAQSTSGLGKPHQERQKKVPERIAGFADDDMQDGGSRVAQVGVWRPVGVPNPLRSSNTISSKYANAVDLPVGVSNTSPIDPTMDDVMGSAERQCQWQEILEAVPLLAQQASTAVDVSLDGQYEDGPFGWLAAQEVQRQQRKRRSDCSQAGGGGMLASTRCLDQSGMEILDPLSAEISAATIASLLQSDVRMAISNAFGDTAADGPLALIDWCKGCVQGSDGGLCAESTNTEVNSTVTVVGESMTPSQSGGVLKGADIDDIRRNSSSSRAVDSSSLSDQTDPSQRRGLSDDSGFSHADALGYNESSILAIPTPSLLVGYQEDWLKTSSSALHLWEKAPLEPYAPSKQVNYHVICLASEPLVTATADFFQQLSSVYEVCRLGSHMPVGTAAGQSGSIASSSKQALSGFSLVDISGVSHSTARREYFTASNYSLAKAFVADMTANWNMAEYRKALKKACKALPISSGSSVSQREPEQGPCTVVYVVCPVSDPAGILQIMVDACTSLGSGITGADSQRHGPSTPGEDAMSSNILGFSIPRFALQLVTAETIFKNSGPQASSVDVLKEVALGVYNKVRRIPRRSQRTEGLQNAGAAGSRGQGGNIGNPSGIQSNASMPGLWKDCSGQRSSGNPTMATVNSSNNHNMWENSWKQSIQTDLGTASNEITEEKIRYMYEPAYILARSGAQAPARTLSCDATRDAVAVSSHRTSAAASSGPDVDSTATTERLDGDASSAAQQAADLYCCYTWSEDWNWLVSVWTDARGELLDTLLLPLTGIDTTRENCLRLLFDQILQQGLQLLNLAVEAGSCRSRGLNITRLGGFYVRECQEWHRVIILAGADEMRKWPVQIRHPDCYSSNSVGGTGSSSDIGLMTDRGLGLAGSGPTSPSPSSSSFGGRGKPSHYSKSGAEMSSGMNRLQNQATNQMAATEPNSGGFKWVHSISLVSVRVDQSLQIVSTTDGPPEGNSSSGPSWPAGSGSASSGVVSMGVNAVKTLALTGASYLVVPSHVNRPLSSSSLELLLETPYSEQSPLAQLLQSSGVAFPVSTAYAVSAGTSSTINDFAQKGMKEDWPSTMSVGLVAHYGTSSRLGTPVQDSAGVAMSKSFKSTVVESKEQALEVHRVLQAVASDLHALSWLNVGLTYVKRRSPLPFHCEVAQRSQRLLDFLDAEHRHGVTNMS</sequence>
<feature type="compositionally biased region" description="Low complexity" evidence="10">
    <location>
        <begin position="1855"/>
        <end position="1874"/>
    </location>
</feature>
<feature type="compositionally biased region" description="Low complexity" evidence="10">
    <location>
        <begin position="375"/>
        <end position="410"/>
    </location>
</feature>
<keyword evidence="4 9" id="KW-0678">Repressor</keyword>
<feature type="region of interest" description="Disordered" evidence="10">
    <location>
        <begin position="370"/>
        <end position="473"/>
    </location>
</feature>
<dbReference type="RefSeq" id="XP_024388186.1">
    <property type="nucleotide sequence ID" value="XM_024532418.2"/>
</dbReference>
<dbReference type="Gramene" id="Pp3c11_22280V3.2">
    <property type="protein sequence ID" value="Pp3c11_22280V3.2"/>
    <property type="gene ID" value="Pp3c11_22280"/>
</dbReference>